<dbReference type="AlphaFoldDB" id="A0ABD5ZT04"/>
<evidence type="ECO:0000313" key="1">
    <source>
        <dbReference type="EMBL" id="MFC7236426.1"/>
    </source>
</evidence>
<organism evidence="1 2">
    <name type="scientific">Halosegnis marinus</name>
    <dbReference type="NCBI Taxonomy" id="3034023"/>
    <lineage>
        <taxon>Archaea</taxon>
        <taxon>Methanobacteriati</taxon>
        <taxon>Methanobacteriota</taxon>
        <taxon>Stenosarchaea group</taxon>
        <taxon>Halobacteria</taxon>
        <taxon>Halobacteriales</taxon>
        <taxon>Natronomonadaceae</taxon>
        <taxon>Halosegnis</taxon>
    </lineage>
</organism>
<evidence type="ECO:0008006" key="3">
    <source>
        <dbReference type="Google" id="ProtNLM"/>
    </source>
</evidence>
<keyword evidence="2" id="KW-1185">Reference proteome</keyword>
<protein>
    <recommendedName>
        <fullName evidence="3">CHAT domain-containing protein</fullName>
    </recommendedName>
</protein>
<reference evidence="1 2" key="1">
    <citation type="journal article" date="2019" name="Int. J. Syst. Evol. Microbiol.">
        <title>The Global Catalogue of Microorganisms (GCM) 10K type strain sequencing project: providing services to taxonomists for standard genome sequencing and annotation.</title>
        <authorList>
            <consortium name="The Broad Institute Genomics Platform"/>
            <consortium name="The Broad Institute Genome Sequencing Center for Infectious Disease"/>
            <person name="Wu L."/>
            <person name="Ma J."/>
        </authorList>
    </citation>
    <scope>NUCLEOTIDE SEQUENCE [LARGE SCALE GENOMIC DNA]</scope>
    <source>
        <strain evidence="1 2">DT85</strain>
    </source>
</reference>
<dbReference type="GeneID" id="79268145"/>
<accession>A0ABD5ZT04</accession>
<dbReference type="Proteomes" id="UP001596398">
    <property type="component" value="Unassembled WGS sequence"/>
</dbReference>
<evidence type="ECO:0000313" key="2">
    <source>
        <dbReference type="Proteomes" id="UP001596398"/>
    </source>
</evidence>
<sequence>MIEWVPTADGVAAVGRNGSVRLARTDWERTPPALPLPYPSDAGIAGRLTALELDAPAHPDGLPTDGYVPDGEHVVAVGRDDDLEAAVRFEGPARVATAADSTRLAFPEPSPVAVGVRDAPPAPETIPVPRTPAGVAAAVGVAGGRLPDGPERSFPPERPHPPLVEYDDVPAPGTGERAVRFAVPDDLDHVLVAAPLAYYLGADLTVGADAPLLSVPETGFEYAFGSLPTFASEVADALRRVVHLDRCARAVEAERLDPGPLAGLGLDPAAVRGVPPATRYATFLDADLDALPDWHLSTYVEAGYERARALPALLDRLSLVYPAEATEMSPRDLLSASLDDFYRGAVSISPLAPELGVGDAHAWLADGEVVDAFKTTPRAFENARSRRDRGDALSVAVVLNDPAMDDELAVADAYRDRAGAVPLSVEVHESLATDDLAAVLERPTDFVHYVGHCEAAGLECPDGYLSADSLDRSGARAFFLNACGSYREGEALVERGSVAGAVTLEKVLNEQAAKVGTAFGRLVVAGFSVERALSLARRRIMMGRDYAAVGDATARVAPSVGERGVLVVEETTRDGYAVRYDAAPNGGGSYRDPFTGDRRPRGEPSRATLDRAAMRAFLDGRAVPVRFDGDLRWPEEVAGTLDRVRGVRQSVRRP</sequence>
<name>A0ABD5ZT04_9EURY</name>
<dbReference type="RefSeq" id="WP_276234583.1">
    <property type="nucleotide sequence ID" value="NZ_CP119802.1"/>
</dbReference>
<proteinExistence type="predicted"/>
<gene>
    <name evidence="1" type="ORF">ACFQJ4_14000</name>
</gene>
<dbReference type="EMBL" id="JBHTAP010000001">
    <property type="protein sequence ID" value="MFC7236426.1"/>
    <property type="molecule type" value="Genomic_DNA"/>
</dbReference>
<comment type="caution">
    <text evidence="1">The sequence shown here is derived from an EMBL/GenBank/DDBJ whole genome shotgun (WGS) entry which is preliminary data.</text>
</comment>